<sequence length="120" mass="13632">MEMETIGQSRWPPWRSNGLRSTTISSPFVKSRLWVIAPVGSLVAKNRALPSSIGDSMVAAIFVWLNPLLSWPEDVATIRGDHDFHRVSYLTMTLGRPVTLSDDVEWRRRRCLLQQLDLGI</sequence>
<dbReference type="EMBL" id="BTGU01000025">
    <property type="protein sequence ID" value="GMN47425.1"/>
    <property type="molecule type" value="Genomic_DNA"/>
</dbReference>
<protein>
    <submittedName>
        <fullName evidence="1">Uncharacterized protein</fullName>
    </submittedName>
</protein>
<organism evidence="1 2">
    <name type="scientific">Ficus carica</name>
    <name type="common">Common fig</name>
    <dbReference type="NCBI Taxonomy" id="3494"/>
    <lineage>
        <taxon>Eukaryota</taxon>
        <taxon>Viridiplantae</taxon>
        <taxon>Streptophyta</taxon>
        <taxon>Embryophyta</taxon>
        <taxon>Tracheophyta</taxon>
        <taxon>Spermatophyta</taxon>
        <taxon>Magnoliopsida</taxon>
        <taxon>eudicotyledons</taxon>
        <taxon>Gunneridae</taxon>
        <taxon>Pentapetalae</taxon>
        <taxon>rosids</taxon>
        <taxon>fabids</taxon>
        <taxon>Rosales</taxon>
        <taxon>Moraceae</taxon>
        <taxon>Ficeae</taxon>
        <taxon>Ficus</taxon>
    </lineage>
</organism>
<evidence type="ECO:0000313" key="1">
    <source>
        <dbReference type="EMBL" id="GMN47425.1"/>
    </source>
</evidence>
<dbReference type="AlphaFoldDB" id="A0AA88D7J9"/>
<comment type="caution">
    <text evidence="1">The sequence shown here is derived from an EMBL/GenBank/DDBJ whole genome shotgun (WGS) entry which is preliminary data.</text>
</comment>
<name>A0AA88D7J9_FICCA</name>
<keyword evidence="2" id="KW-1185">Reference proteome</keyword>
<proteinExistence type="predicted"/>
<dbReference type="Proteomes" id="UP001187192">
    <property type="component" value="Unassembled WGS sequence"/>
</dbReference>
<reference evidence="1" key="1">
    <citation type="submission" date="2023-07" db="EMBL/GenBank/DDBJ databases">
        <title>draft genome sequence of fig (Ficus carica).</title>
        <authorList>
            <person name="Takahashi T."/>
            <person name="Nishimura K."/>
        </authorList>
    </citation>
    <scope>NUCLEOTIDE SEQUENCE</scope>
</reference>
<evidence type="ECO:0000313" key="2">
    <source>
        <dbReference type="Proteomes" id="UP001187192"/>
    </source>
</evidence>
<gene>
    <name evidence="1" type="ORF">TIFTF001_016599</name>
</gene>
<accession>A0AA88D7J9</accession>